<feature type="region of interest" description="Disordered" evidence="1">
    <location>
        <begin position="349"/>
        <end position="373"/>
    </location>
</feature>
<feature type="compositionally biased region" description="Basic and acidic residues" evidence="1">
    <location>
        <begin position="233"/>
        <end position="254"/>
    </location>
</feature>
<dbReference type="AlphaFoldDB" id="R8BV45"/>
<feature type="compositionally biased region" description="Basic and acidic residues" evidence="1">
    <location>
        <begin position="187"/>
        <end position="197"/>
    </location>
</feature>
<feature type="compositionally biased region" description="Basic residues" evidence="1">
    <location>
        <begin position="298"/>
        <end position="312"/>
    </location>
</feature>
<dbReference type="KEGG" id="tmn:UCRPA7_1259"/>
<feature type="compositionally biased region" description="Basic and acidic residues" evidence="1">
    <location>
        <begin position="165"/>
        <end position="178"/>
    </location>
</feature>
<feature type="compositionally biased region" description="Acidic residues" evidence="1">
    <location>
        <begin position="198"/>
        <end position="207"/>
    </location>
</feature>
<dbReference type="GeneID" id="19321390"/>
<reference evidence="3" key="1">
    <citation type="journal article" date="2013" name="Genome Announc.">
        <title>Draft genome sequence of the ascomycete Phaeoacremonium aleophilum strain UCR-PA7, a causal agent of the esca disease complex in grapevines.</title>
        <authorList>
            <person name="Blanco-Ulate B."/>
            <person name="Rolshausen P."/>
            <person name="Cantu D."/>
        </authorList>
    </citation>
    <scope>NUCLEOTIDE SEQUENCE [LARGE SCALE GENOMIC DNA]</scope>
    <source>
        <strain evidence="3">UCR-PA7</strain>
    </source>
</reference>
<dbReference type="Proteomes" id="UP000014074">
    <property type="component" value="Unassembled WGS sequence"/>
</dbReference>
<dbReference type="OrthoDB" id="5407799at2759"/>
<organism evidence="2 3">
    <name type="scientific">Phaeoacremonium minimum (strain UCR-PA7)</name>
    <name type="common">Esca disease fungus</name>
    <name type="synonym">Togninia minima</name>
    <dbReference type="NCBI Taxonomy" id="1286976"/>
    <lineage>
        <taxon>Eukaryota</taxon>
        <taxon>Fungi</taxon>
        <taxon>Dikarya</taxon>
        <taxon>Ascomycota</taxon>
        <taxon>Pezizomycotina</taxon>
        <taxon>Sordariomycetes</taxon>
        <taxon>Sordariomycetidae</taxon>
        <taxon>Togniniales</taxon>
        <taxon>Togniniaceae</taxon>
        <taxon>Phaeoacremonium</taxon>
    </lineage>
</organism>
<dbReference type="HOGENOM" id="CLU_742239_0_0_1"/>
<protein>
    <submittedName>
        <fullName evidence="2">Putative zinc fyve domain containing protein</fullName>
    </submittedName>
</protein>
<keyword evidence="3" id="KW-1185">Reference proteome</keyword>
<evidence type="ECO:0000256" key="1">
    <source>
        <dbReference type="SAM" id="MobiDB-lite"/>
    </source>
</evidence>
<evidence type="ECO:0000313" key="2">
    <source>
        <dbReference type="EMBL" id="EOO03223.1"/>
    </source>
</evidence>
<name>R8BV45_PHAM7</name>
<dbReference type="EMBL" id="KB932841">
    <property type="protein sequence ID" value="EOO03223.1"/>
    <property type="molecule type" value="Genomic_DNA"/>
</dbReference>
<gene>
    <name evidence="2" type="ORF">UCRPA7_1259</name>
</gene>
<feature type="compositionally biased region" description="Basic and acidic residues" evidence="1">
    <location>
        <begin position="47"/>
        <end position="61"/>
    </location>
</feature>
<proteinExistence type="predicted"/>
<accession>R8BV45</accession>
<feature type="region of interest" description="Disordered" evidence="1">
    <location>
        <begin position="30"/>
        <end position="318"/>
    </location>
</feature>
<evidence type="ECO:0000313" key="3">
    <source>
        <dbReference type="Proteomes" id="UP000014074"/>
    </source>
</evidence>
<dbReference type="RefSeq" id="XP_007912036.1">
    <property type="nucleotide sequence ID" value="XM_007913845.1"/>
</dbReference>
<feature type="compositionally biased region" description="Basic and acidic residues" evidence="1">
    <location>
        <begin position="208"/>
        <end position="223"/>
    </location>
</feature>
<feature type="compositionally biased region" description="Acidic residues" evidence="1">
    <location>
        <begin position="139"/>
        <end position="151"/>
    </location>
</feature>
<sequence>MADPGADDHSLLQRLNALKATSVTLDRSSNALDVSTTCIAEPPAPPSREDALSARLKDLRNRQPRGGSPAATPSPPSLGRERSADPPPPYAEGDAAALPPRGQSTLAKAAASVPPSPQAGGGDELDELLGAGGPQSLDDLLEGLDVDDDDQWLPSHSDDGDPGDESARVEELLAKLQDDPPFQIIKAESREWQKGDADEGAADDSEGEAMKREIDDVIAKALDEVYLDETMPPEEKSDEQSDPGADKQLKRDVDIALPSAPTKLRDESEEDISSEEETSTDEDSSSDDSSDDGGERAAKRKQKGKKKKRAKLKLPDAPTRIWDPAASAEKNFDTDIARRMAFLKRLEGRLDGTLEMPSAPTFKPEDKPGKGVP</sequence>
<feature type="compositionally biased region" description="Basic and acidic residues" evidence="1">
    <location>
        <begin position="363"/>
        <end position="373"/>
    </location>
</feature>
<feature type="compositionally biased region" description="Acidic residues" evidence="1">
    <location>
        <begin position="267"/>
        <end position="292"/>
    </location>
</feature>